<organism evidence="3">
    <name type="scientific">Timema bartmani</name>
    <dbReference type="NCBI Taxonomy" id="61472"/>
    <lineage>
        <taxon>Eukaryota</taxon>
        <taxon>Metazoa</taxon>
        <taxon>Ecdysozoa</taxon>
        <taxon>Arthropoda</taxon>
        <taxon>Hexapoda</taxon>
        <taxon>Insecta</taxon>
        <taxon>Pterygota</taxon>
        <taxon>Neoptera</taxon>
        <taxon>Polyneoptera</taxon>
        <taxon>Phasmatodea</taxon>
        <taxon>Timematodea</taxon>
        <taxon>Timematoidea</taxon>
        <taxon>Timematidae</taxon>
        <taxon>Timema</taxon>
    </lineage>
</organism>
<evidence type="ECO:0000259" key="2">
    <source>
        <dbReference type="Pfam" id="PF02931"/>
    </source>
</evidence>
<dbReference type="GO" id="GO:0016020">
    <property type="term" value="C:membrane"/>
    <property type="evidence" value="ECO:0007669"/>
    <property type="project" value="InterPro"/>
</dbReference>
<protein>
    <recommendedName>
        <fullName evidence="2">Neurotransmitter-gated ion-channel ligand-binding domain-containing protein</fullName>
    </recommendedName>
</protein>
<gene>
    <name evidence="3" type="ORF">TBIB3V08_LOCUS8312</name>
</gene>
<keyword evidence="1" id="KW-0732">Signal</keyword>
<dbReference type="Pfam" id="PF02931">
    <property type="entry name" value="Neur_chan_LBD"/>
    <property type="match status" value="1"/>
</dbReference>
<dbReference type="GO" id="GO:0004888">
    <property type="term" value="F:transmembrane signaling receptor activity"/>
    <property type="evidence" value="ECO:0007669"/>
    <property type="project" value="InterPro"/>
</dbReference>
<dbReference type="InterPro" id="IPR006201">
    <property type="entry name" value="Neur_channel"/>
</dbReference>
<evidence type="ECO:0000313" key="3">
    <source>
        <dbReference type="EMBL" id="CAD7445972.1"/>
    </source>
</evidence>
<reference evidence="3" key="1">
    <citation type="submission" date="2020-11" db="EMBL/GenBank/DDBJ databases">
        <authorList>
            <person name="Tran Van P."/>
        </authorList>
    </citation>
    <scope>NUCLEOTIDE SEQUENCE</scope>
</reference>
<feature type="chain" id="PRO_5030657608" description="Neurotransmitter-gated ion-channel ligand-binding domain-containing protein" evidence="1">
    <location>
        <begin position="28"/>
        <end position="277"/>
    </location>
</feature>
<feature type="domain" description="Neurotransmitter-gated ion-channel ligand-binding" evidence="2">
    <location>
        <begin position="33"/>
        <end position="159"/>
    </location>
</feature>
<accession>A0A7R9F3D0</accession>
<dbReference type="AlphaFoldDB" id="A0A7R9F3D0"/>
<proteinExistence type="predicted"/>
<dbReference type="EMBL" id="OD567642">
    <property type="protein sequence ID" value="CAD7445972.1"/>
    <property type="molecule type" value="Genomic_DNA"/>
</dbReference>
<name>A0A7R9F3D0_9NEOP</name>
<dbReference type="SUPFAM" id="SSF63712">
    <property type="entry name" value="Nicotinic receptor ligand binding domain-like"/>
    <property type="match status" value="1"/>
</dbReference>
<dbReference type="InterPro" id="IPR006202">
    <property type="entry name" value="Neur_chan_lig-bd"/>
</dbReference>
<evidence type="ECO:0000256" key="1">
    <source>
        <dbReference type="SAM" id="SignalP"/>
    </source>
</evidence>
<dbReference type="GO" id="GO:0005230">
    <property type="term" value="F:extracellular ligand-gated monoatomic ion channel activity"/>
    <property type="evidence" value="ECO:0007669"/>
    <property type="project" value="InterPro"/>
</dbReference>
<dbReference type="PANTHER" id="PTHR18945">
    <property type="entry name" value="NEUROTRANSMITTER GATED ION CHANNEL"/>
    <property type="match status" value="1"/>
</dbReference>
<sequence>MLRRYLVSSNALTYLILALNLVPELESVPENTTAILDQLLDAKRYNKGIRPDFGGPPLLIKVNLLVKSFGSISETDQSYTMDIYFRQTWTDRRLSFSIPGQDVLSLSWLSLNLVWKPDTFFTNGKKSHLHRITVPNKFLRVRYDGFITYSMRQAARCICGDSHWIPRSVLSTYQAIITEGMIFPMLPDGYRRQDVMYAWCCSEHEKNVEIEPKVEIAQYDLINITTWGHKVALRGNSGKAQMVACPTTEARVPDSIPSMAEKCIIGEMWVCPATVMN</sequence>
<feature type="signal peptide" evidence="1">
    <location>
        <begin position="1"/>
        <end position="27"/>
    </location>
</feature>
<dbReference type="InterPro" id="IPR036734">
    <property type="entry name" value="Neur_chan_lig-bd_sf"/>
</dbReference>
<dbReference type="Gene3D" id="2.70.170.10">
    <property type="entry name" value="Neurotransmitter-gated ion-channel ligand-binding domain"/>
    <property type="match status" value="1"/>
</dbReference>